<feature type="transmembrane region" description="Helical" evidence="1">
    <location>
        <begin position="43"/>
        <end position="67"/>
    </location>
</feature>
<dbReference type="GeneID" id="28975095"/>
<evidence type="ECO:0000313" key="3">
    <source>
        <dbReference type="Proteomes" id="UP000053890"/>
    </source>
</evidence>
<feature type="transmembrane region" description="Helical" evidence="1">
    <location>
        <begin position="153"/>
        <end position="178"/>
    </location>
</feature>
<accession>A0A0P9FDA1</accession>
<evidence type="ECO:0000313" key="2">
    <source>
        <dbReference type="EMBL" id="KPV73721.1"/>
    </source>
</evidence>
<feature type="transmembrane region" description="Helical" evidence="1">
    <location>
        <begin position="218"/>
        <end position="233"/>
    </location>
</feature>
<feature type="transmembrane region" description="Helical" evidence="1">
    <location>
        <begin position="190"/>
        <end position="211"/>
    </location>
</feature>
<feature type="transmembrane region" description="Helical" evidence="1">
    <location>
        <begin position="79"/>
        <end position="99"/>
    </location>
</feature>
<organism evidence="2 3">
    <name type="scientific">Rhodotorula graminis (strain WP1)</name>
    <dbReference type="NCBI Taxonomy" id="578459"/>
    <lineage>
        <taxon>Eukaryota</taxon>
        <taxon>Fungi</taxon>
        <taxon>Dikarya</taxon>
        <taxon>Basidiomycota</taxon>
        <taxon>Pucciniomycotina</taxon>
        <taxon>Microbotryomycetes</taxon>
        <taxon>Sporidiobolales</taxon>
        <taxon>Sporidiobolaceae</taxon>
        <taxon>Rhodotorula</taxon>
    </lineage>
</organism>
<dbReference type="AlphaFoldDB" id="A0A0P9FDA1"/>
<keyword evidence="1" id="KW-0812">Transmembrane</keyword>
<evidence type="ECO:0000256" key="1">
    <source>
        <dbReference type="SAM" id="Phobius"/>
    </source>
</evidence>
<dbReference type="STRING" id="578459.A0A0P9FDA1"/>
<dbReference type="OrthoDB" id="5586934at2759"/>
<dbReference type="Proteomes" id="UP000053890">
    <property type="component" value="Unassembled WGS sequence"/>
</dbReference>
<dbReference type="EMBL" id="KQ474082">
    <property type="protein sequence ID" value="KPV73721.1"/>
    <property type="molecule type" value="Genomic_DNA"/>
</dbReference>
<feature type="transmembrane region" description="Helical" evidence="1">
    <location>
        <begin position="12"/>
        <end position="31"/>
    </location>
</feature>
<feature type="transmembrane region" description="Helical" evidence="1">
    <location>
        <begin position="239"/>
        <end position="260"/>
    </location>
</feature>
<protein>
    <submittedName>
        <fullName evidence="2">Uncharacterized protein</fullName>
    </submittedName>
</protein>
<sequence length="283" mass="31471">MFTLNRWKENLPLKIVNVLVFAFLFGSNTYGSFTPHHTGRETYFTPAAWVFNVWTIINFLLLCYVGYQFFDNSRTAVDAIGWRFTLIAVVNAIYASPAPSGRSCGSKERLPVHVWVTRHYIVAFIFSLLLASVISTAYYSLTAHYGAQTIGDVLFVHLPFSLWHAWSIVLVFISGFALFTHSHRNHPSTISVIFVVAAEAFLTLTAVGYAFRSREGDVAGSAVLFATLLGIYLEQHNNVIRYCALAGAIISGLAIVKSLYFTVVARERGVSLGSDDERRPLVA</sequence>
<keyword evidence="1" id="KW-1133">Transmembrane helix</keyword>
<gene>
    <name evidence="2" type="ORF">RHOBADRAFT_45679</name>
</gene>
<feature type="transmembrane region" description="Helical" evidence="1">
    <location>
        <begin position="119"/>
        <end position="141"/>
    </location>
</feature>
<proteinExistence type="predicted"/>
<keyword evidence="3" id="KW-1185">Reference proteome</keyword>
<dbReference type="OMA" id="YITPAPW"/>
<keyword evidence="1" id="KW-0472">Membrane</keyword>
<reference evidence="2 3" key="1">
    <citation type="journal article" date="2015" name="Front. Microbiol.">
        <title>Genome sequence of the plant growth promoting endophytic yeast Rhodotorula graminis WP1.</title>
        <authorList>
            <person name="Firrincieli A."/>
            <person name="Otillar R."/>
            <person name="Salamov A."/>
            <person name="Schmutz J."/>
            <person name="Khan Z."/>
            <person name="Redman R.S."/>
            <person name="Fleck N.D."/>
            <person name="Lindquist E."/>
            <person name="Grigoriev I.V."/>
            <person name="Doty S.L."/>
        </authorList>
    </citation>
    <scope>NUCLEOTIDE SEQUENCE [LARGE SCALE GENOMIC DNA]</scope>
    <source>
        <strain evidence="2 3">WP1</strain>
    </source>
</reference>
<name>A0A0P9FDA1_RHOGW</name>
<dbReference type="RefSeq" id="XP_018269770.1">
    <property type="nucleotide sequence ID" value="XM_018414647.1"/>
</dbReference>